<feature type="transmembrane region" description="Helical" evidence="10">
    <location>
        <begin position="762"/>
        <end position="784"/>
    </location>
</feature>
<evidence type="ECO:0000256" key="1">
    <source>
        <dbReference type="ARBA" id="ARBA00003417"/>
    </source>
</evidence>
<dbReference type="RefSeq" id="XP_043158145.1">
    <property type="nucleotide sequence ID" value="XM_043302210.1"/>
</dbReference>
<dbReference type="Proteomes" id="UP001043456">
    <property type="component" value="Unassembled WGS sequence"/>
</dbReference>
<comment type="catalytic activity">
    <reaction evidence="10">
        <text>ATP + H2O + H(+)(in) = ADP + phosphate + 2 H(+)(out)</text>
        <dbReference type="Rhea" id="RHEA:20852"/>
        <dbReference type="ChEBI" id="CHEBI:15377"/>
        <dbReference type="ChEBI" id="CHEBI:15378"/>
        <dbReference type="ChEBI" id="CHEBI:30616"/>
        <dbReference type="ChEBI" id="CHEBI:43474"/>
        <dbReference type="ChEBI" id="CHEBI:456216"/>
        <dbReference type="EC" id="7.1.2.1"/>
    </reaction>
</comment>
<evidence type="ECO:0000256" key="11">
    <source>
        <dbReference type="SAM" id="MobiDB-lite"/>
    </source>
</evidence>
<evidence type="ECO:0000256" key="8">
    <source>
        <dbReference type="ARBA" id="ARBA00022989"/>
    </source>
</evidence>
<dbReference type="PRINTS" id="PR00120">
    <property type="entry name" value="HATPASE"/>
</dbReference>
<evidence type="ECO:0000313" key="14">
    <source>
        <dbReference type="Proteomes" id="UP001043456"/>
    </source>
</evidence>
<feature type="region of interest" description="Disordered" evidence="11">
    <location>
        <begin position="1"/>
        <end position="25"/>
    </location>
</feature>
<keyword evidence="14" id="KW-1185">Reference proteome</keyword>
<feature type="transmembrane region" description="Helical" evidence="10">
    <location>
        <begin position="796"/>
        <end position="816"/>
    </location>
</feature>
<evidence type="ECO:0000256" key="7">
    <source>
        <dbReference type="ARBA" id="ARBA00022967"/>
    </source>
</evidence>
<dbReference type="SMART" id="SM00831">
    <property type="entry name" value="Cation_ATPase_N"/>
    <property type="match status" value="1"/>
</dbReference>
<evidence type="ECO:0000256" key="9">
    <source>
        <dbReference type="ARBA" id="ARBA00023136"/>
    </source>
</evidence>
<gene>
    <name evidence="13" type="ORF">Asppvi_006305</name>
</gene>
<dbReference type="AlphaFoldDB" id="A0A9P3ETJ3"/>
<dbReference type="Gene3D" id="2.70.150.10">
    <property type="entry name" value="Calcium-transporting ATPase, cytoplasmic transduction domain A"/>
    <property type="match status" value="1"/>
</dbReference>
<dbReference type="GeneID" id="67004916"/>
<dbReference type="InterPro" id="IPR008250">
    <property type="entry name" value="ATPase_P-typ_transduc_dom_A_sf"/>
</dbReference>
<accession>A0A9P3ETJ3</accession>
<keyword evidence="6 10" id="KW-0067">ATP-binding</keyword>
<dbReference type="OrthoDB" id="116380at2759"/>
<feature type="transmembrane region" description="Helical" evidence="10">
    <location>
        <begin position="116"/>
        <end position="139"/>
    </location>
</feature>
<dbReference type="FunFam" id="3.40.1110.10:FF:000005">
    <property type="entry name" value="Plasma membrane ATPase"/>
    <property type="match status" value="1"/>
</dbReference>
<dbReference type="GO" id="GO:0008553">
    <property type="term" value="F:P-type proton-exporting transporter activity"/>
    <property type="evidence" value="ECO:0007669"/>
    <property type="project" value="UniProtKB-UniRule"/>
</dbReference>
<feature type="transmembrane region" description="Helical" evidence="10">
    <location>
        <begin position="145"/>
        <end position="164"/>
    </location>
</feature>
<sequence length="989" mass="109078">MAERRISYAPDVENGDHSRHAENEGNLDEYTALNRYISTARDGRRGSTSSAGARSVQEKKKPWYAFWRKDAETDGAFICPDEWLETDLRAGLPSSEIEMRRKKGGWNELTTEKTNFFVQFIGYFRGPILYVMELAVLLAAGLRDWIDLGVICGILLLNATVGWYQEKQAADVVASLKGDIAMKAVVIRDGQEQEILARELVTGDIIVVEEGTVIPADIRLICDYDKPEMFETYKEYLATANDDTLKEKEDEDDEDGGIEARVGVSLIAVDQSAITGESLAVDKYMADTCYYTTGCKRGKAYAVVTATAKQSFVGKTAALVQGAKDQGHFKAVMDNIGTTLLVLVMFWILAAWIGGFYRHLKIATPENEDNNLLHYTLILLIIGVPVGLPVVTTTTLAVGAAYLAEQKAIVQKLTAIESLAGVDILCSDKTGTLTANQLSIREPYVNEGVDINWMMAVAAIASNHNVKNLDPIDKVTILTLRRYPKAREILSRNWVTEKYTPFDPVSKRITTVCTCDGVRYVCAKGAPKAILNMSQCSEEEAAKFREKAAEFARRGFRSLGVAVQKEGEPWQLLGMYPMFDPPREDTAHTIAEAQHLGLSVKMLTGDALAIAKETCKMLALSTKVYDSERLIHGGLAGSAQHDLVEKADGFAEVFPEHKYQVVEMLQQRGHLTAMTGDGVNDAPSLKKADCGIAVEGSTEAAQAAADIVFLAPGLSTIVDAIKLARQIFQRMKAYIQYRIALCLHLEIYLVTSMIIIDETINADLVVFIALFADLATIAVAYDNAHYEMRPVEWQLPKIWVISIVLGILLAGATWIMRAALFLDNGGFIQNFGSPQEIIFLEVALTENWLIFVTRGGKTWPSWQLVGAIFVVDVLATLFCVFGWLNGGYRQTSPPSHAEFSVNGDVDIVTVVVIWAYSIGVTIIIAVVYYILTIIPALDNLGRKTRSKADTKIENMIAHLSKLAVEHETDSNGKSYYTLGARAEVEEEDE</sequence>
<dbReference type="NCBIfam" id="TIGR01494">
    <property type="entry name" value="ATPase_P-type"/>
    <property type="match status" value="2"/>
</dbReference>
<dbReference type="InterPro" id="IPR059000">
    <property type="entry name" value="ATPase_P-type_domA"/>
</dbReference>
<feature type="transmembrane region" description="Helical" evidence="10">
    <location>
        <begin position="336"/>
        <end position="357"/>
    </location>
</feature>
<comment type="subcellular location">
    <subcellularLocation>
        <location evidence="10">Cell membrane</location>
        <topology evidence="10">Multi-pass membrane protein</topology>
    </subcellularLocation>
    <subcellularLocation>
        <location evidence="2">Membrane</location>
        <topology evidence="2">Multi-pass membrane protein</topology>
    </subcellularLocation>
</comment>
<reference evidence="13 14" key="1">
    <citation type="submission" date="2018-10" db="EMBL/GenBank/DDBJ databases">
        <title>Pan-genome distribution and transcriptional activeness of fungal secondary metabolism genes in Aspergillus section Fumigati.</title>
        <authorList>
            <person name="Takahashi H."/>
            <person name="Umemura M."/>
            <person name="Ninomiya A."/>
            <person name="Kusuya Y."/>
            <person name="Urayama S."/>
            <person name="Shimizu M."/>
            <person name="Watanabe A."/>
            <person name="Kamei K."/>
            <person name="Yaguchi T."/>
            <person name="Hagiwara D."/>
        </authorList>
    </citation>
    <scope>NUCLEOTIDE SEQUENCE [LARGE SCALE GENOMIC DNA]</scope>
    <source>
        <strain evidence="13 14">IFM 55266</strain>
    </source>
</reference>
<comment type="similarity">
    <text evidence="3 10">Belongs to the cation transport ATPase (P-type) (TC 3.A.3) family. Type IIIA subfamily.</text>
</comment>
<dbReference type="GO" id="GO:0120029">
    <property type="term" value="P:proton export across plasma membrane"/>
    <property type="evidence" value="ECO:0007669"/>
    <property type="project" value="UniProtKB-UniRule"/>
</dbReference>
<dbReference type="Gene3D" id="3.40.1110.10">
    <property type="entry name" value="Calcium-transporting ATPase, cytoplasmic domain N"/>
    <property type="match status" value="1"/>
</dbReference>
<evidence type="ECO:0000256" key="6">
    <source>
        <dbReference type="ARBA" id="ARBA00022840"/>
    </source>
</evidence>
<organism evidence="13 14">
    <name type="scientific">Aspergillus pseudoviridinutans</name>
    <dbReference type="NCBI Taxonomy" id="1517512"/>
    <lineage>
        <taxon>Eukaryota</taxon>
        <taxon>Fungi</taxon>
        <taxon>Dikarya</taxon>
        <taxon>Ascomycota</taxon>
        <taxon>Pezizomycotina</taxon>
        <taxon>Eurotiomycetes</taxon>
        <taxon>Eurotiomycetidae</taxon>
        <taxon>Eurotiales</taxon>
        <taxon>Aspergillaceae</taxon>
        <taxon>Aspergillus</taxon>
        <taxon>Aspergillus subgen. Fumigati</taxon>
    </lineage>
</organism>
<dbReference type="InterPro" id="IPR023299">
    <property type="entry name" value="ATPase_P-typ_cyto_dom_N"/>
</dbReference>
<dbReference type="Pfam" id="PF00690">
    <property type="entry name" value="Cation_ATPase_N"/>
    <property type="match status" value="1"/>
</dbReference>
<comment type="function">
    <text evidence="1">The plasma membrane ATPase of plants and fungi is a hydrogen ion pump. The proton gradient it generates drives the active transport of nutrients by H(+)-symport. The resulting external acidification and/or internal alkinization may mediate growth responses.</text>
</comment>
<keyword evidence="10" id="KW-0813">Transport</keyword>
<keyword evidence="8 10" id="KW-1133">Transmembrane helix</keyword>
<dbReference type="GO" id="GO:0005524">
    <property type="term" value="F:ATP binding"/>
    <property type="evidence" value="ECO:0007669"/>
    <property type="project" value="UniProtKB-UniRule"/>
</dbReference>
<dbReference type="PANTHER" id="PTHR42861">
    <property type="entry name" value="CALCIUM-TRANSPORTING ATPASE"/>
    <property type="match status" value="1"/>
</dbReference>
<dbReference type="InterPro" id="IPR001757">
    <property type="entry name" value="P_typ_ATPase"/>
</dbReference>
<keyword evidence="5 10" id="KW-0547">Nucleotide-binding</keyword>
<keyword evidence="10" id="KW-0460">Magnesium</keyword>
<dbReference type="SFLD" id="SFLDG00002">
    <property type="entry name" value="C1.7:_P-type_atpase_like"/>
    <property type="match status" value="1"/>
</dbReference>
<feature type="transmembrane region" description="Helical" evidence="10">
    <location>
        <begin position="735"/>
        <end position="756"/>
    </location>
</feature>
<dbReference type="GO" id="GO:0005886">
    <property type="term" value="C:plasma membrane"/>
    <property type="evidence" value="ECO:0007669"/>
    <property type="project" value="UniProtKB-SubCell"/>
</dbReference>
<evidence type="ECO:0000256" key="3">
    <source>
        <dbReference type="ARBA" id="ARBA00008804"/>
    </source>
</evidence>
<evidence type="ECO:0000256" key="10">
    <source>
        <dbReference type="RuleBase" id="RU362083"/>
    </source>
</evidence>
<keyword evidence="7 10" id="KW-1278">Translocase</keyword>
<dbReference type="SUPFAM" id="SSF56784">
    <property type="entry name" value="HAD-like"/>
    <property type="match status" value="1"/>
</dbReference>
<dbReference type="PROSITE" id="PS00154">
    <property type="entry name" value="ATPASE_E1_E2"/>
    <property type="match status" value="1"/>
</dbReference>
<dbReference type="GO" id="GO:0016887">
    <property type="term" value="F:ATP hydrolysis activity"/>
    <property type="evidence" value="ECO:0007669"/>
    <property type="project" value="InterPro"/>
</dbReference>
<keyword evidence="10" id="KW-0375">Hydrogen ion transport</keyword>
<dbReference type="InterPro" id="IPR018303">
    <property type="entry name" value="ATPase_P-typ_P_site"/>
</dbReference>
<dbReference type="InterPro" id="IPR023214">
    <property type="entry name" value="HAD_sf"/>
</dbReference>
<feature type="transmembrane region" description="Helical" evidence="10">
    <location>
        <begin position="913"/>
        <end position="937"/>
    </location>
</feature>
<name>A0A9P3ETJ3_9EURO</name>
<dbReference type="NCBIfam" id="TIGR01647">
    <property type="entry name" value="ATPase-IIIA_H"/>
    <property type="match status" value="1"/>
</dbReference>
<dbReference type="InterPro" id="IPR036412">
    <property type="entry name" value="HAD-like_sf"/>
</dbReference>
<evidence type="ECO:0000313" key="13">
    <source>
        <dbReference type="EMBL" id="GIJ87399.1"/>
    </source>
</evidence>
<dbReference type="FunFam" id="3.40.50.1000:FF:000008">
    <property type="entry name" value="Plasma membrane ATPase"/>
    <property type="match status" value="1"/>
</dbReference>
<feature type="compositionally biased region" description="Basic and acidic residues" evidence="11">
    <location>
        <begin position="14"/>
        <end position="23"/>
    </location>
</feature>
<dbReference type="InterPro" id="IPR006534">
    <property type="entry name" value="P-type_ATPase_IIIA"/>
</dbReference>
<dbReference type="InterPro" id="IPR004014">
    <property type="entry name" value="ATPase_P-typ_cation-transptr_N"/>
</dbReference>
<keyword evidence="4 10" id="KW-0812">Transmembrane</keyword>
<feature type="transmembrane region" description="Helical" evidence="10">
    <location>
        <begin position="864"/>
        <end position="884"/>
    </location>
</feature>
<dbReference type="Pfam" id="PF00122">
    <property type="entry name" value="E1-E2_ATPase"/>
    <property type="match status" value="2"/>
</dbReference>
<proteinExistence type="inferred from homology"/>
<dbReference type="Gene3D" id="3.40.50.1000">
    <property type="entry name" value="HAD superfamily/HAD-like"/>
    <property type="match status" value="1"/>
</dbReference>
<dbReference type="InterPro" id="IPR044492">
    <property type="entry name" value="P_typ_ATPase_HD_dom"/>
</dbReference>
<feature type="transmembrane region" description="Helical" evidence="10">
    <location>
        <begin position="377"/>
        <end position="404"/>
    </location>
</feature>
<dbReference type="InterPro" id="IPR023298">
    <property type="entry name" value="ATPase_P-typ_TM_dom_sf"/>
</dbReference>
<keyword evidence="9 10" id="KW-0472">Membrane</keyword>
<dbReference type="EMBL" id="BHVY01000004">
    <property type="protein sequence ID" value="GIJ87399.1"/>
    <property type="molecule type" value="Genomic_DNA"/>
</dbReference>
<dbReference type="CDD" id="cd02076">
    <property type="entry name" value="P-type_ATPase_H"/>
    <property type="match status" value="1"/>
</dbReference>
<evidence type="ECO:0000259" key="12">
    <source>
        <dbReference type="SMART" id="SM00831"/>
    </source>
</evidence>
<feature type="transmembrane region" description="Helical" evidence="10">
    <location>
        <begin position="836"/>
        <end position="852"/>
    </location>
</feature>
<comment type="caution">
    <text evidence="13">The sequence shown here is derived from an EMBL/GenBank/DDBJ whole genome shotgun (WGS) entry which is preliminary data.</text>
</comment>
<dbReference type="SUPFAM" id="SSF81665">
    <property type="entry name" value="Calcium ATPase, transmembrane domain M"/>
    <property type="match status" value="1"/>
</dbReference>
<dbReference type="SFLD" id="SFLDF00027">
    <property type="entry name" value="p-type_atpase"/>
    <property type="match status" value="1"/>
</dbReference>
<dbReference type="SUPFAM" id="SSF81653">
    <property type="entry name" value="Calcium ATPase, transduction domain A"/>
    <property type="match status" value="2"/>
</dbReference>
<dbReference type="SFLD" id="SFLDS00003">
    <property type="entry name" value="Haloacid_Dehalogenase"/>
    <property type="match status" value="1"/>
</dbReference>
<keyword evidence="10" id="KW-0406">Ion transport</keyword>
<protein>
    <recommendedName>
        <fullName evidence="10">Plasma membrane ATPase</fullName>
        <ecNumber evidence="10">7.1.2.1</ecNumber>
    </recommendedName>
</protein>
<dbReference type="Pfam" id="PF00702">
    <property type="entry name" value="Hydrolase"/>
    <property type="match status" value="1"/>
</dbReference>
<evidence type="ECO:0000256" key="4">
    <source>
        <dbReference type="ARBA" id="ARBA00022692"/>
    </source>
</evidence>
<dbReference type="Gene3D" id="1.20.1110.10">
    <property type="entry name" value="Calcium-transporting ATPase, transmembrane domain"/>
    <property type="match status" value="1"/>
</dbReference>
<feature type="domain" description="Cation-transporting P-type ATPase N-terminal" evidence="12">
    <location>
        <begin position="74"/>
        <end position="144"/>
    </location>
</feature>
<evidence type="ECO:0000256" key="5">
    <source>
        <dbReference type="ARBA" id="ARBA00022741"/>
    </source>
</evidence>
<dbReference type="EC" id="7.1.2.1" evidence="10"/>
<evidence type="ECO:0000256" key="2">
    <source>
        <dbReference type="ARBA" id="ARBA00004141"/>
    </source>
</evidence>
<dbReference type="PRINTS" id="PR00119">
    <property type="entry name" value="CATATPASE"/>
</dbReference>